<evidence type="ECO:0000313" key="2">
    <source>
        <dbReference type="EMBL" id="BDG05291.1"/>
    </source>
</evidence>
<dbReference type="Proteomes" id="UP001162891">
    <property type="component" value="Chromosome"/>
</dbReference>
<dbReference type="RefSeq" id="WP_248353944.1">
    <property type="nucleotide sequence ID" value="NZ_AP025591.1"/>
</dbReference>
<evidence type="ECO:0000256" key="1">
    <source>
        <dbReference type="SAM" id="SignalP"/>
    </source>
</evidence>
<protein>
    <submittedName>
        <fullName evidence="2">Uncharacterized protein</fullName>
    </submittedName>
</protein>
<dbReference type="InterPro" id="IPR011047">
    <property type="entry name" value="Quinoprotein_ADH-like_sf"/>
</dbReference>
<accession>A0ABN6MWH9</accession>
<keyword evidence="3" id="KW-1185">Reference proteome</keyword>
<dbReference type="Gene3D" id="2.130.10.10">
    <property type="entry name" value="YVTN repeat-like/Quinoprotein amine dehydrogenase"/>
    <property type="match status" value="1"/>
</dbReference>
<name>A0ABN6MWH9_9BACT</name>
<keyword evidence="1" id="KW-0732">Signal</keyword>
<evidence type="ECO:0000313" key="3">
    <source>
        <dbReference type="Proteomes" id="UP001162891"/>
    </source>
</evidence>
<dbReference type="InterPro" id="IPR015943">
    <property type="entry name" value="WD40/YVTN_repeat-like_dom_sf"/>
</dbReference>
<feature type="signal peptide" evidence="1">
    <location>
        <begin position="1"/>
        <end position="22"/>
    </location>
</feature>
<dbReference type="EMBL" id="AP025591">
    <property type="protein sequence ID" value="BDG05291.1"/>
    <property type="molecule type" value="Genomic_DNA"/>
</dbReference>
<gene>
    <name evidence="2" type="ORF">AMOR_42870</name>
</gene>
<dbReference type="SUPFAM" id="SSF50998">
    <property type="entry name" value="Quinoprotein alcohol dehydrogenase-like"/>
    <property type="match status" value="1"/>
</dbReference>
<organism evidence="2 3">
    <name type="scientific">Anaeromyxobacter oryzae</name>
    <dbReference type="NCBI Taxonomy" id="2918170"/>
    <lineage>
        <taxon>Bacteria</taxon>
        <taxon>Pseudomonadati</taxon>
        <taxon>Myxococcota</taxon>
        <taxon>Myxococcia</taxon>
        <taxon>Myxococcales</taxon>
        <taxon>Cystobacterineae</taxon>
        <taxon>Anaeromyxobacteraceae</taxon>
        <taxon>Anaeromyxobacter</taxon>
    </lineage>
</organism>
<feature type="chain" id="PRO_5046176975" evidence="1">
    <location>
        <begin position="23"/>
        <end position="1005"/>
    </location>
</feature>
<sequence length="1005" mass="100836">MSRAVRLVVTAGALLVAGAARAQVNLAVTPSAAGTAPLANAVTNGTASSFHLDVANSKSGTILRQIEFRLPQGWSAQGGAGPDGWTVTRLQTNGLYSIRFQVADCSAGAVGGIVNGSAGTFRLDVTPPGGAVAGDWSDNLSRITASDPCGGQTGWNVTSASAVTIPVKALAVTGSVSPVQGPVPTTATSTWTVTNLATAATTVTPAVRITPQGGAVLACTPAPASLSLAAAGAAGASATFSCSYPLAQAGVYTFGATAAGSGVSAVGAIAGPVRTAGVTASFAFTNLTAGPGDQVQAVMTFQNNTAAAVTVSPPRYNQLTLAGLAQTSGTNNPADVPLAAGATGSVTYTFDVTGVVGSAYRAQGTPAISPAGSTTNLAITPAGTVAASTVAWSPAGIVPSRTPKGPWTFTVTVVNNGGASMTEIDVYAPPANGWGGLTYVSMSPTGSVKTSGNPTDTLRYTLTVPSKSTATLKFSFSSLPAVTQTTAYPFQVTTVVSNGSRAVNTNYEETVSIVPTPIPDVAGFTILSDGSGQTLAWTNTSGTTGNAHDGVAIFRTPSGTDPFVPADFVDYSDPANQALATGTVLYADRDGSPTRTAADPAVGAYNYRVCNHDALFVYSSCTSGYWTAKGYLDSVAAPVGGWTHQLGGTSLLQPGVLPGSRVAVATNRPDVTVLDLATGLRTFDPVALASLPAGNTPAAAMASGRNMLFAADQGGLALGFDLDAGTTTWQVTRTGESFVAEITGIVKQYASAAYTAPYDTILLASKTGRLLGVRHDTGATVWTLQVGATGQGLYAAPIYDAGTNRLFVAVDAGGGVRAYDVGAGAAAPTPVAGWPAGTGSYTVACSQGPLTTDLACLDKTGQLVVLDVSTGAPRYGTPISSALASATDLRTVVGATHGYLVSSASAVQRLVISTSGVLSATAQWNAPSGATLSMAQPFPSTGTAFVAASDKKLRKLSLDGLALLDSRDVPGPATSILVGPPVFDRTNGRFVFATAKGRVFAIPAF</sequence>
<proteinExistence type="predicted"/>
<reference evidence="3" key="1">
    <citation type="journal article" date="2022" name="Int. J. Syst. Evol. Microbiol.">
        <title>Anaeromyxobacter oryzae sp. nov., Anaeromyxobacter diazotrophicus sp. nov. and Anaeromyxobacter paludicola sp. nov., isolated from paddy soils.</title>
        <authorList>
            <person name="Itoh H."/>
            <person name="Xu Z."/>
            <person name="Mise K."/>
            <person name="Masuda Y."/>
            <person name="Ushijima N."/>
            <person name="Hayakawa C."/>
            <person name="Shiratori Y."/>
            <person name="Senoo K."/>
        </authorList>
    </citation>
    <scope>NUCLEOTIDE SEQUENCE [LARGE SCALE GENOMIC DNA]</scope>
    <source>
        <strain evidence="3">Red232</strain>
    </source>
</reference>